<dbReference type="STRING" id="93625.A0A409XNE9"/>
<evidence type="ECO:0008006" key="6">
    <source>
        <dbReference type="Google" id="ProtNLM"/>
    </source>
</evidence>
<dbReference type="InParanoid" id="A0A409XNE9"/>
<evidence type="ECO:0000256" key="3">
    <source>
        <dbReference type="SAM" id="MobiDB-lite"/>
    </source>
</evidence>
<proteinExistence type="predicted"/>
<organism evidence="4 5">
    <name type="scientific">Psilocybe cyanescens</name>
    <dbReference type="NCBI Taxonomy" id="93625"/>
    <lineage>
        <taxon>Eukaryota</taxon>
        <taxon>Fungi</taxon>
        <taxon>Dikarya</taxon>
        <taxon>Basidiomycota</taxon>
        <taxon>Agaricomycotina</taxon>
        <taxon>Agaricomycetes</taxon>
        <taxon>Agaricomycetidae</taxon>
        <taxon>Agaricales</taxon>
        <taxon>Agaricineae</taxon>
        <taxon>Strophariaceae</taxon>
        <taxon>Psilocybe</taxon>
    </lineage>
</organism>
<dbReference type="OrthoDB" id="121932at2759"/>
<evidence type="ECO:0000256" key="1">
    <source>
        <dbReference type="ARBA" id="ARBA00004123"/>
    </source>
</evidence>
<keyword evidence="2" id="KW-0539">Nucleus</keyword>
<dbReference type="AlphaFoldDB" id="A0A409XNE9"/>
<gene>
    <name evidence="4" type="ORF">CVT25_008929</name>
</gene>
<sequence>MIIPVTLASASTSFSSSANPKLPPGLVKLSNDEIVLIELQGSLEVDLNDPSERNGKLVGKLKMDEATNKPTLLIGHHLLEGKIAALPKPYAILVRTRASITTSSTTTIATSTISTAPGTGDPGSANRTADQTQTVTEDVELDEAEAAMAVDDNESRRRHQGPESSGDQDHDGDDDGVSLESSGSGTTWKIAGIVKKKIVFSKRPMPVINRK</sequence>
<comment type="subcellular location">
    <subcellularLocation>
        <location evidence="1">Nucleus</location>
    </subcellularLocation>
</comment>
<evidence type="ECO:0000256" key="2">
    <source>
        <dbReference type="ARBA" id="ARBA00023242"/>
    </source>
</evidence>
<reference evidence="4 5" key="1">
    <citation type="journal article" date="2018" name="Evol. Lett.">
        <title>Horizontal gene cluster transfer increased hallucinogenic mushroom diversity.</title>
        <authorList>
            <person name="Reynolds H.T."/>
            <person name="Vijayakumar V."/>
            <person name="Gluck-Thaler E."/>
            <person name="Korotkin H.B."/>
            <person name="Matheny P.B."/>
            <person name="Slot J.C."/>
        </authorList>
    </citation>
    <scope>NUCLEOTIDE SEQUENCE [LARGE SCALE GENOMIC DNA]</scope>
    <source>
        <strain evidence="4 5">2631</strain>
    </source>
</reference>
<dbReference type="EMBL" id="NHYD01001073">
    <property type="protein sequence ID" value="PPQ92247.1"/>
    <property type="molecule type" value="Genomic_DNA"/>
</dbReference>
<protein>
    <recommendedName>
        <fullName evidence="6">Chromosome transmission fidelity protein 8</fullName>
    </recommendedName>
</protein>
<dbReference type="Proteomes" id="UP000283269">
    <property type="component" value="Unassembled WGS sequence"/>
</dbReference>
<dbReference type="PANTHER" id="PTHR28605">
    <property type="entry name" value="CTF8, CHROMOSOME TRANSMISSION FIDELITY FACTOR 8 HOMOLOG (S. CEREVISIAE)"/>
    <property type="match status" value="1"/>
</dbReference>
<dbReference type="GO" id="GO:0005634">
    <property type="term" value="C:nucleus"/>
    <property type="evidence" value="ECO:0007669"/>
    <property type="project" value="UniProtKB-SubCell"/>
</dbReference>
<feature type="region of interest" description="Disordered" evidence="3">
    <location>
        <begin position="148"/>
        <end position="185"/>
    </location>
</feature>
<name>A0A409XNE9_PSICY</name>
<comment type="caution">
    <text evidence="4">The sequence shown here is derived from an EMBL/GenBank/DDBJ whole genome shotgun (WGS) entry which is preliminary data.</text>
</comment>
<feature type="region of interest" description="Disordered" evidence="3">
    <location>
        <begin position="111"/>
        <end position="133"/>
    </location>
</feature>
<keyword evidence="5" id="KW-1185">Reference proteome</keyword>
<evidence type="ECO:0000313" key="4">
    <source>
        <dbReference type="EMBL" id="PPQ92247.1"/>
    </source>
</evidence>
<accession>A0A409XNE9</accession>
<dbReference type="PANTHER" id="PTHR28605:SF1">
    <property type="entry name" value="CHROMOSOME TRANSMISSION FIDELITY FACTOR 8"/>
    <property type="match status" value="1"/>
</dbReference>
<evidence type="ECO:0000313" key="5">
    <source>
        <dbReference type="Proteomes" id="UP000283269"/>
    </source>
</evidence>